<reference evidence="1 2" key="1">
    <citation type="journal article" date="2017" name="ISME J.">
        <title>Potential for microbial H2 and metal transformations associated with novel bacteria and archaea in deep terrestrial subsurface sediments.</title>
        <authorList>
            <person name="Hernsdorf A.W."/>
            <person name="Amano Y."/>
            <person name="Miyakawa K."/>
            <person name="Ise K."/>
            <person name="Suzuki Y."/>
            <person name="Anantharaman K."/>
            <person name="Probst A."/>
            <person name="Burstein D."/>
            <person name="Thomas B.C."/>
            <person name="Banfield J.F."/>
        </authorList>
    </citation>
    <scope>NUCLEOTIDE SEQUENCE [LARGE SCALE GENOMIC DNA]</scope>
    <source>
        <strain evidence="1">HGW-Wallbacteria-1</strain>
    </source>
</reference>
<proteinExistence type="predicted"/>
<organism evidence="1 2">
    <name type="scientific">Candidatus Wallbacteria bacterium HGW-Wallbacteria-1</name>
    <dbReference type="NCBI Taxonomy" id="2013854"/>
    <lineage>
        <taxon>Bacteria</taxon>
        <taxon>Candidatus Walliibacteriota</taxon>
    </lineage>
</organism>
<sequence length="790" mass="86380">MTSHDDDSKKGFGSLLGKALRRAGEKVLASVTETGRAAADVAGRGMNSATGELRRAGAGLASGIGENKRALDLLRRNLKLNSADDLSRLQLATLLLLSNQYEEAAEVFDPLAPLLLSETSRFPGNVDYSHYLAVSALISEKTGDLRGSLAGMMKFLDAGSGDETGMAMSSELSDEFGELMGRIVTLFRESFENESDISVPVKEIIDYALALLSGRPSLSGRALRLLETILERVQLSPGDGLSVARAVANARLKEHDYCRASVASALWADWSQGMERVRALETGIKSLGKMGRQIERLAAVRKLRETLTGKEGTGILDRALYARVSLSLLDEMVKGDGGKLENLQGANNFLDETLETLRLDRPDDPGDRESLAVAERQVHLLFRMGNFRECLERIKTVESVRGPVSGFTERKIKSLLALGMEERALPLLLDYLVTDERDWGQRGEGADSDLAGLAGILALGLARKSDQESMARLLRRVLPYADFTPPAESGPWAELISGVLELSRVGDSTGSVTNLAAALEASGNFETALKMVVPLVCPYLVKLSDGDPDWTSLTSRYWALASQCRGNDEENEASVLSGPAASILLKCLAALNRRDEAMRTFLLLFKAFDRGDLPKWSIQNFVPLLDLLPSQGAGCMAGAWLLIRLGRFSEAVERVQDSIRDFEAGVYLRELVCAGAVAMFRTGNTQGARDLLNDNKLDPVQRLEIMKSALIAGDYSFVLASPHSLDPSSCKEVIIRRDVSYIRAISAEKAMDYNAAMEYYRIAMEGMDDYRDCAVRLKRLESMLARRIKE</sequence>
<gene>
    <name evidence="1" type="ORF">CVV64_17515</name>
</gene>
<dbReference type="Gene3D" id="1.25.40.10">
    <property type="entry name" value="Tetratricopeptide repeat domain"/>
    <property type="match status" value="1"/>
</dbReference>
<dbReference type="AlphaFoldDB" id="A0A2N1PK58"/>
<evidence type="ECO:0000313" key="2">
    <source>
        <dbReference type="Proteomes" id="UP000233256"/>
    </source>
</evidence>
<comment type="caution">
    <text evidence="1">The sequence shown here is derived from an EMBL/GenBank/DDBJ whole genome shotgun (WGS) entry which is preliminary data.</text>
</comment>
<evidence type="ECO:0000313" key="1">
    <source>
        <dbReference type="EMBL" id="PKK88720.1"/>
    </source>
</evidence>
<protein>
    <submittedName>
        <fullName evidence="1">Uncharacterized protein</fullName>
    </submittedName>
</protein>
<dbReference type="Proteomes" id="UP000233256">
    <property type="component" value="Unassembled WGS sequence"/>
</dbReference>
<name>A0A2N1PK58_9BACT</name>
<dbReference type="InterPro" id="IPR011990">
    <property type="entry name" value="TPR-like_helical_dom_sf"/>
</dbReference>
<accession>A0A2N1PK58</accession>
<dbReference type="EMBL" id="PGXC01000036">
    <property type="protein sequence ID" value="PKK88720.1"/>
    <property type="molecule type" value="Genomic_DNA"/>
</dbReference>